<dbReference type="InterPro" id="IPR010982">
    <property type="entry name" value="Lambda_DNA-bd_dom_sf"/>
</dbReference>
<proteinExistence type="predicted"/>
<dbReference type="CDD" id="cd00093">
    <property type="entry name" value="HTH_XRE"/>
    <property type="match status" value="1"/>
</dbReference>
<organism evidence="2 3">
    <name type="scientific">Myroides indicus</name>
    <dbReference type="NCBI Taxonomy" id="1323422"/>
    <lineage>
        <taxon>Bacteria</taxon>
        <taxon>Pseudomonadati</taxon>
        <taxon>Bacteroidota</taxon>
        <taxon>Flavobacteriia</taxon>
        <taxon>Flavobacteriales</taxon>
        <taxon>Flavobacteriaceae</taxon>
        <taxon>Myroides</taxon>
    </lineage>
</organism>
<dbReference type="AlphaFoldDB" id="A0A4R7F8C7"/>
<evidence type="ECO:0000259" key="1">
    <source>
        <dbReference type="PROSITE" id="PS50943"/>
    </source>
</evidence>
<dbReference type="RefSeq" id="WP_133711403.1">
    <property type="nucleotide sequence ID" value="NZ_SOAG01000001.1"/>
</dbReference>
<keyword evidence="3" id="KW-1185">Reference proteome</keyword>
<gene>
    <name evidence="2" type="ORF">C8P70_101115</name>
</gene>
<dbReference type="InterPro" id="IPR001387">
    <property type="entry name" value="Cro/C1-type_HTH"/>
</dbReference>
<dbReference type="SMART" id="SM00530">
    <property type="entry name" value="HTH_XRE"/>
    <property type="match status" value="1"/>
</dbReference>
<dbReference type="EMBL" id="SOAG01000001">
    <property type="protein sequence ID" value="TDS66219.1"/>
    <property type="molecule type" value="Genomic_DNA"/>
</dbReference>
<dbReference type="Proteomes" id="UP000295215">
    <property type="component" value="Unassembled WGS sequence"/>
</dbReference>
<dbReference type="OrthoDB" id="7865033at2"/>
<dbReference type="GO" id="GO:0003677">
    <property type="term" value="F:DNA binding"/>
    <property type="evidence" value="ECO:0007669"/>
    <property type="project" value="InterPro"/>
</dbReference>
<evidence type="ECO:0000313" key="3">
    <source>
        <dbReference type="Proteomes" id="UP000295215"/>
    </source>
</evidence>
<reference evidence="2 3" key="1">
    <citation type="submission" date="2019-03" db="EMBL/GenBank/DDBJ databases">
        <title>Genomic Encyclopedia of Archaeal and Bacterial Type Strains, Phase II (KMG-II): from individual species to whole genera.</title>
        <authorList>
            <person name="Goeker M."/>
        </authorList>
    </citation>
    <scope>NUCLEOTIDE SEQUENCE [LARGE SCALE GENOMIC DNA]</scope>
    <source>
        <strain evidence="2 3">DSM 28213</strain>
    </source>
</reference>
<protein>
    <submittedName>
        <fullName evidence="2">Helix-turn-helix protein</fullName>
    </submittedName>
</protein>
<dbReference type="Gene3D" id="1.10.260.40">
    <property type="entry name" value="lambda repressor-like DNA-binding domains"/>
    <property type="match status" value="1"/>
</dbReference>
<sequence>MKINKLDEVFKSKSIKNRVLAKKMKKSEETISKWRNNKRQPSLENLYEIARLLRVNIQDLIEPTDWKNEKSETYDEFVRRMKE</sequence>
<name>A0A4R7F8C7_9FLAO</name>
<dbReference type="Pfam" id="PF01381">
    <property type="entry name" value="HTH_3"/>
    <property type="match status" value="1"/>
</dbReference>
<evidence type="ECO:0000313" key="2">
    <source>
        <dbReference type="EMBL" id="TDS66219.1"/>
    </source>
</evidence>
<dbReference type="PROSITE" id="PS50943">
    <property type="entry name" value="HTH_CROC1"/>
    <property type="match status" value="1"/>
</dbReference>
<accession>A0A4R7F8C7</accession>
<comment type="caution">
    <text evidence="2">The sequence shown here is derived from an EMBL/GenBank/DDBJ whole genome shotgun (WGS) entry which is preliminary data.</text>
</comment>
<feature type="domain" description="HTH cro/C1-type" evidence="1">
    <location>
        <begin position="20"/>
        <end position="60"/>
    </location>
</feature>
<dbReference type="SUPFAM" id="SSF47413">
    <property type="entry name" value="lambda repressor-like DNA-binding domains"/>
    <property type="match status" value="1"/>
</dbReference>